<keyword evidence="2" id="KW-0479">Metal-binding</keyword>
<keyword evidence="5" id="KW-0862">Zinc</keyword>
<dbReference type="PANTHER" id="PTHR24390:SF244">
    <property type="entry name" value="LD33778P-RELATED"/>
    <property type="match status" value="1"/>
</dbReference>
<sequence>YGHTRGDVSGKRFRSRSAVDLCRLRSNVDHSFEARHPILQMLCSYPIRPEMRTFASLSESKVGTDFNEHSMLKKQVISASIKAMSFLVSLQYDTVVTLLSLPNAVIVFHGKIRSRYFADVFSMMAALASRWPTLSSKRGSKCKQSVTNKAAFQLAFFVRDVINWKILTTLKSVPIKNAYLLLNTAHGRTGRKKLGGRKENCPTFRDSARLVPKNFFRKNYFGQKISTKLTEFVPFFFLQTKIARLLVEYCPTAQKTGGGYRPPPAPPPERIERHNDKIRDREHGSRYASIYHHMLMCLSIFVSYVIVYVCLHTQEHRACTHAARKQQAYISLKNLDFKLSLPQDMEFSLTCYAMQHIYRKTSIVDHESQSFSIVRDFSVPTMSAIANNLDSVLNEEFVQRGSRYSCSFCKKSFKWRSHWKSHERIHTGERPFQCEICGKTFTRSDGLQCHRALHTSALYSCLPRGLPHECRRTAHHEVQSSLPVCRLCSKRCYSFAGLMKHMQKHKGGTDYKCEVCNKKFTKRSALDVHSRVHTGIKPYRCNICTKTFSIHGNLKRHLLIHSGERPYICLKCSKCFNNSSHLTRHIKAKHPSEEKRTSKSS</sequence>
<evidence type="ECO:0000256" key="1">
    <source>
        <dbReference type="ARBA" id="ARBA00004123"/>
    </source>
</evidence>
<dbReference type="GO" id="GO:0008270">
    <property type="term" value="F:zinc ion binding"/>
    <property type="evidence" value="ECO:0007669"/>
    <property type="project" value="UniProtKB-KW"/>
</dbReference>
<dbReference type="OrthoDB" id="2158658at2759"/>
<evidence type="ECO:0000256" key="3">
    <source>
        <dbReference type="ARBA" id="ARBA00022737"/>
    </source>
</evidence>
<dbReference type="FunFam" id="3.30.160.60:FF:001498">
    <property type="entry name" value="Zinc finger protein 404"/>
    <property type="match status" value="1"/>
</dbReference>
<dbReference type="PANTHER" id="PTHR24390">
    <property type="entry name" value="ZINC FINGER PROTEIN"/>
    <property type="match status" value="1"/>
</dbReference>
<dbReference type="InterPro" id="IPR036236">
    <property type="entry name" value="Znf_C2H2_sf"/>
</dbReference>
<dbReference type="SUPFAM" id="SSF57667">
    <property type="entry name" value="beta-beta-alpha zinc fingers"/>
    <property type="match status" value="3"/>
</dbReference>
<dbReference type="GO" id="GO:0003700">
    <property type="term" value="F:DNA-binding transcription factor activity"/>
    <property type="evidence" value="ECO:0007669"/>
    <property type="project" value="TreeGrafter"/>
</dbReference>
<dbReference type="PROSITE" id="PS50157">
    <property type="entry name" value="ZINC_FINGER_C2H2_2"/>
    <property type="match status" value="5"/>
</dbReference>
<keyword evidence="4" id="KW-0863">Zinc-finger</keyword>
<proteinExistence type="predicted"/>
<comment type="caution">
    <text evidence="7">The sequence shown here is derived from an EMBL/GenBank/DDBJ whole genome shotgun (WGS) entry which is preliminary data.</text>
</comment>
<dbReference type="FunFam" id="3.30.160.60:FF:000688">
    <property type="entry name" value="zinc finger protein 197 isoform X1"/>
    <property type="match status" value="1"/>
</dbReference>
<dbReference type="AlphaFoldDB" id="A0A6S7GP88"/>
<organism evidence="7 8">
    <name type="scientific">Paramuricea clavata</name>
    <name type="common">Red gorgonian</name>
    <name type="synonym">Violescent sea-whip</name>
    <dbReference type="NCBI Taxonomy" id="317549"/>
    <lineage>
        <taxon>Eukaryota</taxon>
        <taxon>Metazoa</taxon>
        <taxon>Cnidaria</taxon>
        <taxon>Anthozoa</taxon>
        <taxon>Octocorallia</taxon>
        <taxon>Malacalcyonacea</taxon>
        <taxon>Plexauridae</taxon>
        <taxon>Paramuricea</taxon>
    </lineage>
</organism>
<dbReference type="GO" id="GO:0005634">
    <property type="term" value="C:nucleus"/>
    <property type="evidence" value="ECO:0007669"/>
    <property type="project" value="UniProtKB-SubCell"/>
</dbReference>
<dbReference type="GO" id="GO:0000978">
    <property type="term" value="F:RNA polymerase II cis-regulatory region sequence-specific DNA binding"/>
    <property type="evidence" value="ECO:0007669"/>
    <property type="project" value="TreeGrafter"/>
</dbReference>
<evidence type="ECO:0000256" key="5">
    <source>
        <dbReference type="ARBA" id="ARBA00022833"/>
    </source>
</evidence>
<evidence type="ECO:0000313" key="8">
    <source>
        <dbReference type="Proteomes" id="UP001152795"/>
    </source>
</evidence>
<reference evidence="7" key="1">
    <citation type="submission" date="2020-04" db="EMBL/GenBank/DDBJ databases">
        <authorList>
            <person name="Alioto T."/>
            <person name="Alioto T."/>
            <person name="Gomez Garrido J."/>
        </authorList>
    </citation>
    <scope>NUCLEOTIDE SEQUENCE</scope>
    <source>
        <strain evidence="7">A484AB</strain>
    </source>
</reference>
<evidence type="ECO:0000256" key="2">
    <source>
        <dbReference type="ARBA" id="ARBA00022723"/>
    </source>
</evidence>
<dbReference type="Gene3D" id="3.30.160.60">
    <property type="entry name" value="Classic Zinc Finger"/>
    <property type="match status" value="5"/>
</dbReference>
<dbReference type="EMBL" id="CACRXK020002345">
    <property type="protein sequence ID" value="CAB3993878.1"/>
    <property type="molecule type" value="Genomic_DNA"/>
</dbReference>
<dbReference type="PROSITE" id="PS00028">
    <property type="entry name" value="ZINC_FINGER_C2H2_1"/>
    <property type="match status" value="5"/>
</dbReference>
<comment type="subcellular location">
    <subcellularLocation>
        <location evidence="1">Nucleus</location>
    </subcellularLocation>
</comment>
<dbReference type="GO" id="GO:0006357">
    <property type="term" value="P:regulation of transcription by RNA polymerase II"/>
    <property type="evidence" value="ECO:0007669"/>
    <property type="project" value="TreeGrafter"/>
</dbReference>
<keyword evidence="6" id="KW-0539">Nucleus</keyword>
<dbReference type="Pfam" id="PF00096">
    <property type="entry name" value="zf-C2H2"/>
    <property type="match status" value="4"/>
</dbReference>
<feature type="non-terminal residue" evidence="7">
    <location>
        <position position="601"/>
    </location>
</feature>
<dbReference type="FunFam" id="3.30.160.60:FF:000340">
    <property type="entry name" value="zinc finger protein 473 isoform X1"/>
    <property type="match status" value="1"/>
</dbReference>
<gene>
    <name evidence="7" type="ORF">PACLA_8A070760</name>
</gene>
<evidence type="ECO:0000313" key="7">
    <source>
        <dbReference type="EMBL" id="CAB3993878.1"/>
    </source>
</evidence>
<dbReference type="SMART" id="SM00355">
    <property type="entry name" value="ZnF_C2H2"/>
    <property type="match status" value="6"/>
</dbReference>
<keyword evidence="3" id="KW-0677">Repeat</keyword>
<accession>A0A6S7GP88</accession>
<protein>
    <submittedName>
        <fullName evidence="7">Zinc finger 664-like</fullName>
    </submittedName>
</protein>
<dbReference type="InterPro" id="IPR013087">
    <property type="entry name" value="Znf_C2H2_type"/>
</dbReference>
<dbReference type="FunFam" id="3.30.160.60:FF:000264">
    <property type="entry name" value="Zinc finger protein 236"/>
    <property type="match status" value="1"/>
</dbReference>
<dbReference type="FunFam" id="3.30.160.60:FF:000710">
    <property type="entry name" value="Zinc finger protein 768"/>
    <property type="match status" value="1"/>
</dbReference>
<name>A0A6S7GP88_PARCT</name>
<evidence type="ECO:0000256" key="4">
    <source>
        <dbReference type="ARBA" id="ARBA00022771"/>
    </source>
</evidence>
<dbReference type="Proteomes" id="UP001152795">
    <property type="component" value="Unassembled WGS sequence"/>
</dbReference>
<keyword evidence="8" id="KW-1185">Reference proteome</keyword>
<evidence type="ECO:0000256" key="6">
    <source>
        <dbReference type="ARBA" id="ARBA00023242"/>
    </source>
</evidence>